<comment type="caution">
    <text evidence="14">The sequence shown here is derived from an EMBL/GenBank/DDBJ whole genome shotgun (WGS) entry which is preliminary data.</text>
</comment>
<dbReference type="InterPro" id="IPR050492">
    <property type="entry name" value="Bact_metal-bind_prot9"/>
</dbReference>
<dbReference type="InterPro" id="IPR006127">
    <property type="entry name" value="ZnuA-like"/>
</dbReference>
<name>A0ABX9G6T9_9ENTR</name>
<accession>A0ABX9G6T9</accession>
<evidence type="ECO:0000256" key="4">
    <source>
        <dbReference type="ARBA" id="ARBA00022448"/>
    </source>
</evidence>
<evidence type="ECO:0000256" key="1">
    <source>
        <dbReference type="ARBA" id="ARBA00004418"/>
    </source>
</evidence>
<evidence type="ECO:0000256" key="6">
    <source>
        <dbReference type="ARBA" id="ARBA00022729"/>
    </source>
</evidence>
<feature type="compositionally biased region" description="Basic and acidic residues" evidence="13">
    <location>
        <begin position="143"/>
        <end position="159"/>
    </location>
</feature>
<evidence type="ECO:0000256" key="7">
    <source>
        <dbReference type="ARBA" id="ARBA00022764"/>
    </source>
</evidence>
<evidence type="ECO:0000256" key="12">
    <source>
        <dbReference type="ARBA" id="ARBA00045516"/>
    </source>
</evidence>
<dbReference type="PANTHER" id="PTHR42953:SF3">
    <property type="entry name" value="HIGH-AFFINITY ZINC UPTAKE SYSTEM PROTEIN ZNUA"/>
    <property type="match status" value="1"/>
</dbReference>
<sequence>MSECYNITFHLFITIIRRIMLQKNTLLFAALSIALSGAAVQRADAAVVASLKPLGFIASAITDGVTETQVLLPDGASEHDYSLRPSDVKRLQNADLVVWIGPEMEAFMNKSAQSISDKNKVTVAQLDGVKPLLMKGGDDDDHDHEGDHDHAAHENEKGDAHHHHGDYNMHLWLSPEIARLSAVAIHDKLVELMPQSRAKLDANLKDFEAQLAAADKEVGNELAPLKGKGYFVFHDAYGYYEKQYGLTPLGHFTVNPEIQPGAQRLHQIRTQLVEQKATCVFAEPQFRPAVVEAVARGTSVRMGTLDPLGTNIQLSKESYATFLRQLANQYSSCLKGD</sequence>
<keyword evidence="7" id="KW-0574">Periplasm</keyword>
<dbReference type="SUPFAM" id="SSF53807">
    <property type="entry name" value="Helical backbone' metal receptor"/>
    <property type="match status" value="1"/>
</dbReference>
<dbReference type="CDD" id="cd01019">
    <property type="entry name" value="ZnuA"/>
    <property type="match status" value="1"/>
</dbReference>
<dbReference type="Pfam" id="PF01297">
    <property type="entry name" value="ZnuA"/>
    <property type="match status" value="1"/>
</dbReference>
<reference evidence="14 15" key="1">
    <citation type="submission" date="2018-06" db="EMBL/GenBank/DDBJ databases">
        <title>Genomic Encyclopedia of Type Strains, Phase IV (KMG-IV): sequencing the most valuable type-strain genomes for metagenomic binning, comparative biology and taxonomic classification.</title>
        <authorList>
            <person name="Goeker M."/>
        </authorList>
    </citation>
    <scope>NUCLEOTIDE SEQUENCE [LARGE SCALE GENOMIC DNA]</scope>
    <source>
        <strain evidence="14 15">DSM 27453</strain>
    </source>
</reference>
<keyword evidence="9" id="KW-0864">Zinc transport</keyword>
<dbReference type="NCBIfam" id="NF007091">
    <property type="entry name" value="PRK09545.1"/>
    <property type="match status" value="1"/>
</dbReference>
<evidence type="ECO:0000256" key="3">
    <source>
        <dbReference type="ARBA" id="ARBA00015915"/>
    </source>
</evidence>
<keyword evidence="4" id="KW-0813">Transport</keyword>
<evidence type="ECO:0000256" key="13">
    <source>
        <dbReference type="SAM" id="MobiDB-lite"/>
    </source>
</evidence>
<dbReference type="Proteomes" id="UP000253201">
    <property type="component" value="Unassembled WGS sequence"/>
</dbReference>
<keyword evidence="15" id="KW-1185">Reference proteome</keyword>
<keyword evidence="6" id="KW-0732">Signal</keyword>
<keyword evidence="10" id="KW-0406">Ion transport</keyword>
<comment type="subcellular location">
    <subcellularLocation>
        <location evidence="1">Periplasm</location>
    </subcellularLocation>
</comment>
<keyword evidence="11" id="KW-1015">Disulfide bond</keyword>
<evidence type="ECO:0000256" key="8">
    <source>
        <dbReference type="ARBA" id="ARBA00022833"/>
    </source>
</evidence>
<proteinExistence type="inferred from homology"/>
<evidence type="ECO:0000256" key="5">
    <source>
        <dbReference type="ARBA" id="ARBA00022723"/>
    </source>
</evidence>
<gene>
    <name evidence="14" type="ORF">DFQ50_101608</name>
</gene>
<comment type="similarity">
    <text evidence="2">Belongs to the bacterial solute-binding protein 9 family.</text>
</comment>
<evidence type="ECO:0000256" key="10">
    <source>
        <dbReference type="ARBA" id="ARBA00023065"/>
    </source>
</evidence>
<feature type="region of interest" description="Disordered" evidence="13">
    <location>
        <begin position="132"/>
        <end position="163"/>
    </location>
</feature>
<evidence type="ECO:0000313" key="15">
    <source>
        <dbReference type="Proteomes" id="UP000253201"/>
    </source>
</evidence>
<dbReference type="PANTHER" id="PTHR42953">
    <property type="entry name" value="HIGH-AFFINITY ZINC UPTAKE SYSTEM PROTEIN ZNUA-RELATED"/>
    <property type="match status" value="1"/>
</dbReference>
<evidence type="ECO:0000256" key="9">
    <source>
        <dbReference type="ARBA" id="ARBA00022906"/>
    </source>
</evidence>
<dbReference type="Gene3D" id="3.40.50.1980">
    <property type="entry name" value="Nitrogenase molybdenum iron protein domain"/>
    <property type="match status" value="2"/>
</dbReference>
<keyword evidence="8" id="KW-0862">Zinc</keyword>
<protein>
    <recommendedName>
        <fullName evidence="3">High-affinity zinc uptake system protein ZnuA</fullName>
    </recommendedName>
</protein>
<comment type="function">
    <text evidence="12">Part of the ATP-binding cassette (ABC) transport system ZnuABC involved in zinc import. Binds zinc with high affinity and specificity and delivers it to the membrane permease for translocation into the cytoplasm.</text>
</comment>
<dbReference type="EMBL" id="QNRL01000001">
    <property type="protein sequence ID" value="RBP15122.1"/>
    <property type="molecule type" value="Genomic_DNA"/>
</dbReference>
<dbReference type="InterPro" id="IPR035520">
    <property type="entry name" value="ZnuA"/>
</dbReference>
<organism evidence="14 15">
    <name type="scientific">Pseudocitrobacter faecalis</name>
    <dbReference type="NCBI Taxonomy" id="1398493"/>
    <lineage>
        <taxon>Bacteria</taxon>
        <taxon>Pseudomonadati</taxon>
        <taxon>Pseudomonadota</taxon>
        <taxon>Gammaproteobacteria</taxon>
        <taxon>Enterobacterales</taxon>
        <taxon>Enterobacteriaceae</taxon>
        <taxon>Pseudocitrobacter</taxon>
    </lineage>
</organism>
<evidence type="ECO:0000313" key="14">
    <source>
        <dbReference type="EMBL" id="RBP15122.1"/>
    </source>
</evidence>
<evidence type="ECO:0000256" key="2">
    <source>
        <dbReference type="ARBA" id="ARBA00011028"/>
    </source>
</evidence>
<evidence type="ECO:0000256" key="11">
    <source>
        <dbReference type="ARBA" id="ARBA00023157"/>
    </source>
</evidence>
<keyword evidence="5" id="KW-0479">Metal-binding</keyword>